<dbReference type="EMBL" id="AP014946">
    <property type="protein sequence ID" value="BAT61913.1"/>
    <property type="molecule type" value="Genomic_DNA"/>
</dbReference>
<dbReference type="Gene3D" id="2.60.120.10">
    <property type="entry name" value="Jelly Rolls"/>
    <property type="match status" value="1"/>
</dbReference>
<organism evidence="1 2">
    <name type="scientific">Variibacter gotjawalensis</name>
    <dbReference type="NCBI Taxonomy" id="1333996"/>
    <lineage>
        <taxon>Bacteria</taxon>
        <taxon>Pseudomonadati</taxon>
        <taxon>Pseudomonadota</taxon>
        <taxon>Alphaproteobacteria</taxon>
        <taxon>Hyphomicrobiales</taxon>
        <taxon>Nitrobacteraceae</taxon>
        <taxon>Variibacter</taxon>
    </lineage>
</organism>
<dbReference type="KEGG" id="vgo:GJW-30_1_04475"/>
<dbReference type="InterPro" id="IPR014710">
    <property type="entry name" value="RmlC-like_jellyroll"/>
</dbReference>
<dbReference type="SUPFAM" id="SSF51182">
    <property type="entry name" value="RmlC-like cupins"/>
    <property type="match status" value="1"/>
</dbReference>
<proteinExistence type="predicted"/>
<gene>
    <name evidence="1" type="ORF">GJW-30_1_04475</name>
</gene>
<dbReference type="RefSeq" id="WP_096358545.1">
    <property type="nucleotide sequence ID" value="NZ_AP014946.1"/>
</dbReference>
<evidence type="ECO:0000313" key="2">
    <source>
        <dbReference type="Proteomes" id="UP000236884"/>
    </source>
</evidence>
<dbReference type="PANTHER" id="PTHR37943:SF1">
    <property type="entry name" value="PROTEIN VES"/>
    <property type="match status" value="1"/>
</dbReference>
<dbReference type="PANTHER" id="PTHR37943">
    <property type="entry name" value="PROTEIN VES"/>
    <property type="match status" value="1"/>
</dbReference>
<dbReference type="Proteomes" id="UP000236884">
    <property type="component" value="Chromosome"/>
</dbReference>
<evidence type="ECO:0008006" key="3">
    <source>
        <dbReference type="Google" id="ProtNLM"/>
    </source>
</evidence>
<reference evidence="1 2" key="1">
    <citation type="submission" date="2015-08" db="EMBL/GenBank/DDBJ databases">
        <title>Investigation of the bacterial diversity of lava forest soil.</title>
        <authorList>
            <person name="Lee J.S."/>
        </authorList>
    </citation>
    <scope>NUCLEOTIDE SEQUENCE [LARGE SCALE GENOMIC DNA]</scope>
    <source>
        <strain evidence="1 2">GJW-30</strain>
    </source>
</reference>
<keyword evidence="2" id="KW-1185">Reference proteome</keyword>
<dbReference type="InterPro" id="IPR010282">
    <property type="entry name" value="Uncharacterised_HutD/Ves"/>
</dbReference>
<dbReference type="AlphaFoldDB" id="A0A0S3Q128"/>
<accession>A0A0S3Q128</accession>
<protein>
    <recommendedName>
        <fullName evidence="3">Protein Ves</fullName>
    </recommendedName>
</protein>
<dbReference type="Pfam" id="PF05962">
    <property type="entry name" value="HutD"/>
    <property type="match status" value="1"/>
</dbReference>
<dbReference type="CDD" id="cd20293">
    <property type="entry name" value="cupin_HutD_N"/>
    <property type="match status" value="1"/>
</dbReference>
<evidence type="ECO:0000313" key="1">
    <source>
        <dbReference type="EMBL" id="BAT61913.1"/>
    </source>
</evidence>
<sequence>MEAFSIETLPATPWRNGGGVTREIAVSPPGAGFGDFLWRVSLATVAADGPFSVFAGIDRQIMLIEGEGLQLRSDDGAIDHRLDTPHEPFSFSGDVAIHGTLIAGKTLDFNVMSRRGFGTPELRVETETTTLKVAPCGVLLCLAGGWDVAGHELRKGDGLRWIDAPVARRLVPDGSDAAIAVATWRPIGD</sequence>
<dbReference type="InterPro" id="IPR011051">
    <property type="entry name" value="RmlC_Cupin_sf"/>
</dbReference>
<name>A0A0S3Q128_9BRAD</name>
<dbReference type="OrthoDB" id="9800082at2"/>